<dbReference type="Proteomes" id="UP001499959">
    <property type="component" value="Unassembled WGS sequence"/>
</dbReference>
<evidence type="ECO:0000259" key="1">
    <source>
        <dbReference type="Pfam" id="PF14243"/>
    </source>
</evidence>
<keyword evidence="3" id="KW-1185">Reference proteome</keyword>
<dbReference type="EMBL" id="BAABJE010000005">
    <property type="protein sequence ID" value="GAA4790393.1"/>
    <property type="molecule type" value="Genomic_DNA"/>
</dbReference>
<sequence length="257" mass="29589">MHWILQTNLFQEAEWSRLVATLEQFGLPYSVHRVVPFVGELEPLPVLQAAKAVCFGSYSMRHSARKYRWDPGVYDLFDQDFLAQKVAWGERMLNADSRVLAFEEVQLEHPTFLRPIDDSKYFAGRVFDPEEFEAWRRRVCDLDEDDGTSLSPTTRVQVCTPKTIHAEYRFWIVGGKIVTKSLYKLGRRVVYASDVDERMDHFVLQAVADWQPHRAFVIDVCDTPEGPRIVEINTLNAAGFYAGDVQRLVAALEELES</sequence>
<gene>
    <name evidence="2" type="ORF">GCM10023307_14610</name>
</gene>
<name>A0ABP9B7S7_9GAMM</name>
<organism evidence="2 3">
    <name type="scientific">Lysobacter hankyongensis</name>
    <dbReference type="NCBI Taxonomy" id="1176535"/>
    <lineage>
        <taxon>Bacteria</taxon>
        <taxon>Pseudomonadati</taxon>
        <taxon>Pseudomonadota</taxon>
        <taxon>Gammaproteobacteria</taxon>
        <taxon>Lysobacterales</taxon>
        <taxon>Lysobacteraceae</taxon>
        <taxon>Lysobacter</taxon>
    </lineage>
</organism>
<proteinExistence type="predicted"/>
<evidence type="ECO:0000313" key="2">
    <source>
        <dbReference type="EMBL" id="GAA4790393.1"/>
    </source>
</evidence>
<reference evidence="3" key="1">
    <citation type="journal article" date="2019" name="Int. J. Syst. Evol. Microbiol.">
        <title>The Global Catalogue of Microorganisms (GCM) 10K type strain sequencing project: providing services to taxonomists for standard genome sequencing and annotation.</title>
        <authorList>
            <consortium name="The Broad Institute Genomics Platform"/>
            <consortium name="The Broad Institute Genome Sequencing Center for Infectious Disease"/>
            <person name="Wu L."/>
            <person name="Ma J."/>
        </authorList>
    </citation>
    <scope>NUCLEOTIDE SEQUENCE [LARGE SCALE GENOMIC DNA]</scope>
    <source>
        <strain evidence="3">JCM 18204</strain>
    </source>
</reference>
<feature type="domain" description="ATP-grasp" evidence="1">
    <location>
        <begin position="65"/>
        <end position="252"/>
    </location>
</feature>
<comment type="caution">
    <text evidence="2">The sequence shown here is derived from an EMBL/GenBank/DDBJ whole genome shotgun (WGS) entry which is preliminary data.</text>
</comment>
<dbReference type="RefSeq" id="WP_345302653.1">
    <property type="nucleotide sequence ID" value="NZ_BAABJE010000005.1"/>
</dbReference>
<dbReference type="InterPro" id="IPR025643">
    <property type="entry name" value="R2K_3"/>
</dbReference>
<evidence type="ECO:0000313" key="3">
    <source>
        <dbReference type="Proteomes" id="UP001499959"/>
    </source>
</evidence>
<accession>A0ABP9B7S7</accession>
<dbReference type="Pfam" id="PF14243">
    <property type="entry name" value="R2K_3"/>
    <property type="match status" value="1"/>
</dbReference>
<protein>
    <recommendedName>
        <fullName evidence="1">ATP-grasp domain-containing protein</fullName>
    </recommendedName>
</protein>